<dbReference type="Proteomes" id="UP001152795">
    <property type="component" value="Unassembled WGS sequence"/>
</dbReference>
<name>A0A7D9J635_PARCT</name>
<sequence>MEISCSLKEIIGGTCGYDRKDRTQSTVVIPLQVCNKEIVAHKSTFQFSGIESEVELILSRAGIFISPENIHCWTICPLHRSKLGLGWSRGNNARCRVPAALSSHRQANGKWPKCDRGINKDDSQLILKMTGIFLQVGSGICSTCRKKLRALVLTSPHKAESVIDQMDALTLVKNREQYTCAPLLCEKSDALLYNNTRTPRTCILSCEVANTPINTSFLGGKDISTTLSTPRENLNAFLTSRDYEGYCKEVRFQPMSRSTLRRVLKVCSASAHTSLQGLDYISAMGGQAFDDLENVVDMLGDRYGKGLAWAKQTNQKLKDAKRYLKGDYKIHISSNSEVADHCRTYALSFPNDENYTNSCDHEHKGKCDRWNDIENPEQMKAAIESFEGIPGVKVTVCAPPPGVKGMAGEWDGVSLINNIEYPNESMT</sequence>
<comment type="caution">
    <text evidence="1">The sequence shown here is derived from an EMBL/GenBank/DDBJ whole genome shotgun (WGS) entry which is preliminary data.</text>
</comment>
<proteinExistence type="predicted"/>
<feature type="non-terminal residue" evidence="1">
    <location>
        <position position="1"/>
    </location>
</feature>
<keyword evidence="2" id="KW-1185">Reference proteome</keyword>
<evidence type="ECO:0000313" key="2">
    <source>
        <dbReference type="Proteomes" id="UP001152795"/>
    </source>
</evidence>
<gene>
    <name evidence="1" type="ORF">PACLA_8A079412</name>
</gene>
<organism evidence="1 2">
    <name type="scientific">Paramuricea clavata</name>
    <name type="common">Red gorgonian</name>
    <name type="synonym">Violescent sea-whip</name>
    <dbReference type="NCBI Taxonomy" id="317549"/>
    <lineage>
        <taxon>Eukaryota</taxon>
        <taxon>Metazoa</taxon>
        <taxon>Cnidaria</taxon>
        <taxon>Anthozoa</taxon>
        <taxon>Octocorallia</taxon>
        <taxon>Malacalcyonacea</taxon>
        <taxon>Plexauridae</taxon>
        <taxon>Paramuricea</taxon>
    </lineage>
</organism>
<evidence type="ECO:0000313" key="1">
    <source>
        <dbReference type="EMBL" id="CAB4022715.1"/>
    </source>
</evidence>
<dbReference type="OrthoDB" id="6133053at2759"/>
<reference evidence="1" key="1">
    <citation type="submission" date="2020-04" db="EMBL/GenBank/DDBJ databases">
        <authorList>
            <person name="Alioto T."/>
            <person name="Alioto T."/>
            <person name="Gomez Garrido J."/>
        </authorList>
    </citation>
    <scope>NUCLEOTIDE SEQUENCE</scope>
    <source>
        <strain evidence="1">A484AB</strain>
    </source>
</reference>
<accession>A0A7D9J635</accession>
<dbReference type="EMBL" id="CACRXK020012114">
    <property type="protein sequence ID" value="CAB4022715.1"/>
    <property type="molecule type" value="Genomic_DNA"/>
</dbReference>
<dbReference type="AlphaFoldDB" id="A0A7D9J635"/>
<protein>
    <submittedName>
        <fullName evidence="1">Uncharacterized protein</fullName>
    </submittedName>
</protein>